<name>F0SUA0_SYNGF</name>
<dbReference type="Pfam" id="PF01594">
    <property type="entry name" value="AI-2E_transport"/>
    <property type="match status" value="1"/>
</dbReference>
<reference evidence="8" key="2">
    <citation type="submission" date="2011-02" db="EMBL/GenBank/DDBJ databases">
        <title>The complete genome of Syntrophobotulus glycolicus DSM 8271.</title>
        <authorList>
            <person name="Lucas S."/>
            <person name="Copeland A."/>
            <person name="Lapidus A."/>
            <person name="Bruce D."/>
            <person name="Goodwin L."/>
            <person name="Pitluck S."/>
            <person name="Kyrpides N."/>
            <person name="Mavromatis K."/>
            <person name="Pagani I."/>
            <person name="Ivanova N."/>
            <person name="Mikhailova N."/>
            <person name="Chertkov O."/>
            <person name="Held B."/>
            <person name="Detter J.C."/>
            <person name="Tapia R."/>
            <person name="Han C."/>
            <person name="Land M."/>
            <person name="Hauser L."/>
            <person name="Markowitz V."/>
            <person name="Cheng J.-F."/>
            <person name="Hugenholtz P."/>
            <person name="Woyke T."/>
            <person name="Wu D."/>
            <person name="Spring S."/>
            <person name="Schroeder M."/>
            <person name="Brambilla E."/>
            <person name="Klenk H.-P."/>
            <person name="Eisen J.A."/>
        </authorList>
    </citation>
    <scope>NUCLEOTIDE SEQUENCE [LARGE SCALE GENOMIC DNA]</scope>
    <source>
        <strain evidence="8">DSM 8271 / FlGlyR</strain>
    </source>
</reference>
<evidence type="ECO:0000256" key="5">
    <source>
        <dbReference type="ARBA" id="ARBA00023136"/>
    </source>
</evidence>
<dbReference type="RefSeq" id="WP_013625415.1">
    <property type="nucleotide sequence ID" value="NC_015172.1"/>
</dbReference>
<comment type="similarity">
    <text evidence="2">Belongs to the autoinducer-2 exporter (AI-2E) (TC 2.A.86) family.</text>
</comment>
<feature type="transmembrane region" description="Helical" evidence="6">
    <location>
        <begin position="47"/>
        <end position="69"/>
    </location>
</feature>
<dbReference type="EMBL" id="CP002547">
    <property type="protein sequence ID" value="ADY56550.1"/>
    <property type="molecule type" value="Genomic_DNA"/>
</dbReference>
<evidence type="ECO:0000313" key="7">
    <source>
        <dbReference type="EMBL" id="ADY56550.1"/>
    </source>
</evidence>
<feature type="transmembrane region" description="Helical" evidence="6">
    <location>
        <begin position="181"/>
        <end position="202"/>
    </location>
</feature>
<dbReference type="GO" id="GO:0016020">
    <property type="term" value="C:membrane"/>
    <property type="evidence" value="ECO:0007669"/>
    <property type="project" value="UniProtKB-SubCell"/>
</dbReference>
<evidence type="ECO:0000256" key="2">
    <source>
        <dbReference type="ARBA" id="ARBA00009773"/>
    </source>
</evidence>
<feature type="transmembrane region" description="Helical" evidence="6">
    <location>
        <begin position="238"/>
        <end position="259"/>
    </location>
</feature>
<sequence length="369" mass="40332">MADVSKKSTLIRNLNLLIKIAAILLALKLFTYTFVDFLPVLGSVLSRLFSAFSPFILGIIFAFLMEPLVQKLCRNFRIKRVYSSILALSCIVFLMILLMIIAGNRLYHELADLTAAFPGLYENNMAFVGNQIDNIEKYIRLNPEIQNALKSSSQEIFSYAQVAVKNGSIGLLNILGSLPGFLVVIMVLVVSTLLTSISYPAVKEWFFRRFKEPLASKTRIVAAELGSALIGFLRAESILLSVTSLVVITGLLIIGNEYAFTLGLLTGLMDLLPVIGPGVIFIPWAIIVFISSGIGPALKILAVYAAATVIRQILEPKIMSHNIGLHPLPTLISMYVGLNLLGAAGIILGPTVIVIYEACRKAGLFNRKE</sequence>
<keyword evidence="3 6" id="KW-0812">Transmembrane</keyword>
<keyword evidence="4 6" id="KW-1133">Transmembrane helix</keyword>
<feature type="transmembrane region" description="Helical" evidence="6">
    <location>
        <begin position="271"/>
        <end position="290"/>
    </location>
</feature>
<dbReference type="HOGENOM" id="CLU_031275_4_0_9"/>
<dbReference type="PANTHER" id="PTHR21716:SF68">
    <property type="entry name" value="TRANSPORT PROTEIN YTVI-RELATED"/>
    <property type="match status" value="1"/>
</dbReference>
<dbReference type="GO" id="GO:0055085">
    <property type="term" value="P:transmembrane transport"/>
    <property type="evidence" value="ECO:0007669"/>
    <property type="project" value="TreeGrafter"/>
</dbReference>
<feature type="transmembrane region" description="Helical" evidence="6">
    <location>
        <begin position="16"/>
        <end position="35"/>
    </location>
</feature>
<dbReference type="InterPro" id="IPR002549">
    <property type="entry name" value="AI-2E-like"/>
</dbReference>
<dbReference type="InterPro" id="IPR014227">
    <property type="entry name" value="YtvI-like"/>
</dbReference>
<evidence type="ECO:0000256" key="4">
    <source>
        <dbReference type="ARBA" id="ARBA00022989"/>
    </source>
</evidence>
<keyword evidence="8" id="KW-1185">Reference proteome</keyword>
<proteinExistence type="inferred from homology"/>
<evidence type="ECO:0000256" key="6">
    <source>
        <dbReference type="SAM" id="Phobius"/>
    </source>
</evidence>
<feature type="transmembrane region" description="Helical" evidence="6">
    <location>
        <begin position="81"/>
        <end position="102"/>
    </location>
</feature>
<dbReference type="AlphaFoldDB" id="F0SUA0"/>
<organism evidence="7 8">
    <name type="scientific">Syntrophobotulus glycolicus (strain DSM 8271 / FlGlyR)</name>
    <dbReference type="NCBI Taxonomy" id="645991"/>
    <lineage>
        <taxon>Bacteria</taxon>
        <taxon>Bacillati</taxon>
        <taxon>Bacillota</taxon>
        <taxon>Clostridia</taxon>
        <taxon>Eubacteriales</taxon>
        <taxon>Desulfitobacteriaceae</taxon>
        <taxon>Syntrophobotulus</taxon>
    </lineage>
</organism>
<dbReference type="KEGG" id="sgy:Sgly_2261"/>
<comment type="subcellular location">
    <subcellularLocation>
        <location evidence="1">Membrane</location>
        <topology evidence="1">Multi-pass membrane protein</topology>
    </subcellularLocation>
</comment>
<evidence type="ECO:0000256" key="3">
    <source>
        <dbReference type="ARBA" id="ARBA00022692"/>
    </source>
</evidence>
<feature type="transmembrane region" description="Helical" evidence="6">
    <location>
        <begin position="334"/>
        <end position="359"/>
    </location>
</feature>
<feature type="transmembrane region" description="Helical" evidence="6">
    <location>
        <begin position="297"/>
        <end position="314"/>
    </location>
</feature>
<accession>F0SUA0</accession>
<dbReference type="PANTHER" id="PTHR21716">
    <property type="entry name" value="TRANSMEMBRANE PROTEIN"/>
    <property type="match status" value="1"/>
</dbReference>
<gene>
    <name evidence="7" type="ordered locus">Sgly_2261</name>
</gene>
<reference evidence="7 8" key="1">
    <citation type="journal article" date="2011" name="Stand. Genomic Sci.">
        <title>Complete genome sequence of Syntrophobotulus glycolicus type strain (FlGlyR).</title>
        <authorList>
            <person name="Han C."/>
            <person name="Mwirichia R."/>
            <person name="Chertkov O."/>
            <person name="Held B."/>
            <person name="Lapidus A."/>
            <person name="Nolan M."/>
            <person name="Lucas S."/>
            <person name="Hammon N."/>
            <person name="Deshpande S."/>
            <person name="Cheng J.F."/>
            <person name="Tapia R."/>
            <person name="Goodwin L."/>
            <person name="Pitluck S."/>
            <person name="Huntemann M."/>
            <person name="Liolios K."/>
            <person name="Ivanova N."/>
            <person name="Pagani I."/>
            <person name="Mavromatis K."/>
            <person name="Ovchinikova G."/>
            <person name="Pati A."/>
            <person name="Chen A."/>
            <person name="Palaniappan K."/>
            <person name="Land M."/>
            <person name="Hauser L."/>
            <person name="Brambilla E.M."/>
            <person name="Rohde M."/>
            <person name="Spring S."/>
            <person name="Sikorski J."/>
            <person name="Goker M."/>
            <person name="Woyke T."/>
            <person name="Bristow J."/>
            <person name="Eisen J.A."/>
            <person name="Markowitz V."/>
            <person name="Hugenholtz P."/>
            <person name="Kyrpides N.C."/>
            <person name="Klenk H.P."/>
            <person name="Detter J.C."/>
        </authorList>
    </citation>
    <scope>NUCLEOTIDE SEQUENCE [LARGE SCALE GENOMIC DNA]</scope>
    <source>
        <strain evidence="8">DSM 8271 / FlGlyR</strain>
    </source>
</reference>
<dbReference type="Proteomes" id="UP000007488">
    <property type="component" value="Chromosome"/>
</dbReference>
<evidence type="ECO:0000256" key="1">
    <source>
        <dbReference type="ARBA" id="ARBA00004141"/>
    </source>
</evidence>
<dbReference type="OrthoDB" id="9774361at2"/>
<evidence type="ECO:0000313" key="8">
    <source>
        <dbReference type="Proteomes" id="UP000007488"/>
    </source>
</evidence>
<dbReference type="NCBIfam" id="TIGR02872">
    <property type="entry name" value="spore_ytvI"/>
    <property type="match status" value="1"/>
</dbReference>
<dbReference type="eggNOG" id="COG0628">
    <property type="taxonomic scope" value="Bacteria"/>
</dbReference>
<dbReference type="STRING" id="645991.Sgly_2261"/>
<keyword evidence="5 6" id="KW-0472">Membrane</keyword>
<protein>
    <submittedName>
        <fullName evidence="7">Sporulation integral membrane protein YtvI</fullName>
    </submittedName>
</protein>